<comment type="caution">
    <text evidence="4">The sequence shown here is derived from an EMBL/GenBank/DDBJ whole genome shotgun (WGS) entry which is preliminary data.</text>
</comment>
<keyword evidence="5" id="KW-1185">Reference proteome</keyword>
<feature type="coiled-coil region" evidence="1">
    <location>
        <begin position="201"/>
        <end position="235"/>
    </location>
</feature>
<evidence type="ECO:0000313" key="4">
    <source>
        <dbReference type="EMBL" id="MQN02009.1"/>
    </source>
</evidence>
<proteinExistence type="predicted"/>
<feature type="region of interest" description="Disordered" evidence="2">
    <location>
        <begin position="257"/>
        <end position="402"/>
    </location>
</feature>
<keyword evidence="3" id="KW-0472">Membrane</keyword>
<evidence type="ECO:0000313" key="5">
    <source>
        <dbReference type="Proteomes" id="UP000460257"/>
    </source>
</evidence>
<feature type="compositionally biased region" description="Acidic residues" evidence="2">
    <location>
        <begin position="302"/>
        <end position="352"/>
    </location>
</feature>
<keyword evidence="3" id="KW-0812">Transmembrane</keyword>
<feature type="coiled-coil region" evidence="1">
    <location>
        <begin position="144"/>
        <end position="171"/>
    </location>
</feature>
<dbReference type="EMBL" id="VOGC01000007">
    <property type="protein sequence ID" value="MQN02009.1"/>
    <property type="molecule type" value="Genomic_DNA"/>
</dbReference>
<evidence type="ECO:0000256" key="2">
    <source>
        <dbReference type="SAM" id="MobiDB-lite"/>
    </source>
</evidence>
<dbReference type="Proteomes" id="UP000460257">
    <property type="component" value="Unassembled WGS sequence"/>
</dbReference>
<feature type="compositionally biased region" description="Acidic residues" evidence="2">
    <location>
        <begin position="272"/>
        <end position="284"/>
    </location>
</feature>
<reference evidence="4" key="1">
    <citation type="journal article" date="2020" name="Appl. Environ. Microbiol.">
        <title>Medium-Chain Fatty Acid Synthesis by 'Candidatus Weimeria bifida' gen. nov., sp. nov., and 'Candidatus Pseudoramibacter fermentans' sp. nov.</title>
        <authorList>
            <person name="Scarborough M.J."/>
            <person name="Myers K.S."/>
            <person name="Donohue T.J."/>
            <person name="Noguera D.R."/>
        </authorList>
    </citation>
    <scope>NUCLEOTIDE SEQUENCE</scope>
    <source>
        <strain evidence="4">LCO1.1</strain>
    </source>
</reference>
<evidence type="ECO:0000256" key="1">
    <source>
        <dbReference type="SAM" id="Coils"/>
    </source>
</evidence>
<dbReference type="AlphaFoldDB" id="A0A6N7J2N6"/>
<sequence length="402" mass="45276">MSKTAEKKNKPIKITPFRIIFLISAICTVLSFAGLIYSLMIDETLLQKIFIAFIVFGICTVITFILLNTMQEKKREKETNNMAMALQAIFDLTRKQQAGLNNKIDQMNEEYAVPAEEIVNALKALAKITVGQSKENADAQMNSNAVMESQLSEIKNSIENLSESVTEIKEQNKQRPANTDNLTADQIRQIINEENASPEQLKKVSTSVDDVIHELKRLESDIERLEQSQKALVEKPPVIVAGNLVSGQVPVQQMPAENSYQQTPDEVKPTEEDISTDEELDNELSLDKDDLSTEESSQADESSVEDDTDEEELNLDNELEPDQTDEEEQDSKDELEIESGENGTEDELELETEDSKTNEELDFESEEKNDDELELESEEDSIDKDLSLDDDLEVGNQADEEQ</sequence>
<gene>
    <name evidence="4" type="ORF">FRC54_08935</name>
</gene>
<evidence type="ECO:0000256" key="3">
    <source>
        <dbReference type="SAM" id="Phobius"/>
    </source>
</evidence>
<organism evidence="4 5">
    <name type="scientific">Candidatus Weimeria bifida</name>
    <dbReference type="NCBI Taxonomy" id="2599074"/>
    <lineage>
        <taxon>Bacteria</taxon>
        <taxon>Bacillati</taxon>
        <taxon>Bacillota</taxon>
        <taxon>Clostridia</taxon>
        <taxon>Lachnospirales</taxon>
        <taxon>Lachnospiraceae</taxon>
        <taxon>Candidatus Weimeria</taxon>
    </lineage>
</organism>
<feature type="transmembrane region" description="Helical" evidence="3">
    <location>
        <begin position="45"/>
        <end position="67"/>
    </location>
</feature>
<keyword evidence="1" id="KW-0175">Coiled coil</keyword>
<feature type="compositionally biased region" description="Acidic residues" evidence="2">
    <location>
        <begin position="360"/>
        <end position="402"/>
    </location>
</feature>
<accession>A0A6N7J2N6</accession>
<keyword evidence="3" id="KW-1133">Transmembrane helix</keyword>
<name>A0A6N7J2N6_9FIRM</name>
<protein>
    <submittedName>
        <fullName evidence="4">Uncharacterized protein</fullName>
    </submittedName>
</protein>
<feature type="transmembrane region" description="Helical" evidence="3">
    <location>
        <begin position="20"/>
        <end position="39"/>
    </location>
</feature>